<reference evidence="2 3" key="1">
    <citation type="submission" date="2015-09" db="EMBL/GenBank/DDBJ databases">
        <authorList>
            <consortium name="Pathogen Informatics"/>
        </authorList>
    </citation>
    <scope>NUCLEOTIDE SEQUENCE [LARGE SCALE GENOMIC DNA]</scope>
    <source>
        <strain evidence="2 3">2789STDY5834911</strain>
    </source>
</reference>
<dbReference type="AlphaFoldDB" id="A0A174RZC2"/>
<organism evidence="2 3">
    <name type="scientific">Blautia wexlerae</name>
    <dbReference type="NCBI Taxonomy" id="418240"/>
    <lineage>
        <taxon>Bacteria</taxon>
        <taxon>Bacillati</taxon>
        <taxon>Bacillota</taxon>
        <taxon>Clostridia</taxon>
        <taxon>Lachnospirales</taxon>
        <taxon>Lachnospiraceae</taxon>
        <taxon>Blautia</taxon>
    </lineage>
</organism>
<dbReference type="EMBL" id="CZAW01000041">
    <property type="protein sequence ID" value="CUP89451.1"/>
    <property type="molecule type" value="Genomic_DNA"/>
</dbReference>
<feature type="region of interest" description="Disordered" evidence="1">
    <location>
        <begin position="24"/>
        <end position="108"/>
    </location>
</feature>
<evidence type="ECO:0000313" key="2">
    <source>
        <dbReference type="EMBL" id="CUP89451.1"/>
    </source>
</evidence>
<feature type="compositionally biased region" description="Basic and acidic residues" evidence="1">
    <location>
        <begin position="70"/>
        <end position="79"/>
    </location>
</feature>
<protein>
    <submittedName>
        <fullName evidence="2">Uncharacterized protein</fullName>
    </submittedName>
</protein>
<name>A0A174RZC2_9FIRM</name>
<dbReference type="Proteomes" id="UP000095712">
    <property type="component" value="Unassembled WGS sequence"/>
</dbReference>
<proteinExistence type="predicted"/>
<dbReference type="RefSeq" id="WP_055152820.1">
    <property type="nucleotide sequence ID" value="NZ_CZAW01000041.1"/>
</dbReference>
<accession>A0A174RZC2</accession>
<gene>
    <name evidence="2" type="ORF">ERS852523_03181</name>
</gene>
<evidence type="ECO:0000256" key="1">
    <source>
        <dbReference type="SAM" id="MobiDB-lite"/>
    </source>
</evidence>
<feature type="compositionally biased region" description="Polar residues" evidence="1">
    <location>
        <begin position="30"/>
        <end position="40"/>
    </location>
</feature>
<feature type="compositionally biased region" description="Polar residues" evidence="1">
    <location>
        <begin position="49"/>
        <end position="65"/>
    </location>
</feature>
<evidence type="ECO:0000313" key="3">
    <source>
        <dbReference type="Proteomes" id="UP000095712"/>
    </source>
</evidence>
<dbReference type="OrthoDB" id="9864138at2"/>
<sequence length="130" mass="13912">MTHKKEVVFSLLFVIMVLCTGCSDKDNGDTSKNNRTSGESFVQEETIESTDNIDNTDNADGSSAPTPELKTPRTKKELEDALGTVNESGKWTPPAGSHIDPKTGNILNKDGVVVGTTQEPYSKARPGSQG</sequence>